<dbReference type="EMBL" id="LVVM01005950">
    <property type="protein sequence ID" value="OJA09357.1"/>
    <property type="molecule type" value="Genomic_DNA"/>
</dbReference>
<evidence type="ECO:0000313" key="2">
    <source>
        <dbReference type="EMBL" id="OJA09357.1"/>
    </source>
</evidence>
<accession>A0A1J8PKB7</accession>
<evidence type="ECO:0000313" key="3">
    <source>
        <dbReference type="Proteomes" id="UP000183567"/>
    </source>
</evidence>
<keyword evidence="3" id="KW-1185">Reference proteome</keyword>
<comment type="caution">
    <text evidence="2">The sequence shown here is derived from an EMBL/GenBank/DDBJ whole genome shotgun (WGS) entry which is preliminary data.</text>
</comment>
<protein>
    <submittedName>
        <fullName evidence="2">Uncharacterized protein</fullName>
    </submittedName>
</protein>
<gene>
    <name evidence="2" type="ORF">AZE42_05973</name>
</gene>
<dbReference type="Proteomes" id="UP000183567">
    <property type="component" value="Unassembled WGS sequence"/>
</dbReference>
<proteinExistence type="predicted"/>
<dbReference type="AlphaFoldDB" id="A0A1J8PKB7"/>
<organism evidence="2 3">
    <name type="scientific">Rhizopogon vesiculosus</name>
    <dbReference type="NCBI Taxonomy" id="180088"/>
    <lineage>
        <taxon>Eukaryota</taxon>
        <taxon>Fungi</taxon>
        <taxon>Dikarya</taxon>
        <taxon>Basidiomycota</taxon>
        <taxon>Agaricomycotina</taxon>
        <taxon>Agaricomycetes</taxon>
        <taxon>Agaricomycetidae</taxon>
        <taxon>Boletales</taxon>
        <taxon>Suillineae</taxon>
        <taxon>Rhizopogonaceae</taxon>
        <taxon>Rhizopogon</taxon>
    </lineage>
</organism>
<feature type="region of interest" description="Disordered" evidence="1">
    <location>
        <begin position="68"/>
        <end position="87"/>
    </location>
</feature>
<sequence length="87" mass="9625">MSPEPDASSHILDAACLLLCQWRAPTSDAADAAVEKWERYAVKLLPGWRGTVTRWDCDRTIPFTVAVANDSAPPNPTRSTHSHFEFA</sequence>
<reference evidence="2 3" key="1">
    <citation type="submission" date="2016-03" db="EMBL/GenBank/DDBJ databases">
        <title>Comparative genomics of the ectomycorrhizal sister species Rhizopogon vinicolor and Rhizopogon vesiculosus (Basidiomycota: Boletales) reveals a divergence of the mating type B locus.</title>
        <authorList>
            <person name="Mujic A.B."/>
            <person name="Kuo A."/>
            <person name="Tritt A."/>
            <person name="Lipzen A."/>
            <person name="Chen C."/>
            <person name="Johnson J."/>
            <person name="Sharma A."/>
            <person name="Barry K."/>
            <person name="Grigoriev I.V."/>
            <person name="Spatafora J.W."/>
        </authorList>
    </citation>
    <scope>NUCLEOTIDE SEQUENCE [LARGE SCALE GENOMIC DNA]</scope>
    <source>
        <strain evidence="2 3">AM-OR11-056</strain>
    </source>
</reference>
<name>A0A1J8PKB7_9AGAM</name>
<evidence type="ECO:0000256" key="1">
    <source>
        <dbReference type="SAM" id="MobiDB-lite"/>
    </source>
</evidence>